<dbReference type="GO" id="GO:0003700">
    <property type="term" value="F:DNA-binding transcription factor activity"/>
    <property type="evidence" value="ECO:0007669"/>
    <property type="project" value="InterPro"/>
</dbReference>
<dbReference type="STRING" id="123899.SAMEA3906487_00177"/>
<dbReference type="RefSeq" id="WP_025516571.1">
    <property type="nucleotide sequence ID" value="NZ_CP016340.1"/>
</dbReference>
<dbReference type="Proteomes" id="UP000076825">
    <property type="component" value="Chromosome 1"/>
</dbReference>
<sequence>MQKRLMPSMMALQCFEAVARHMSFTRAAEELHMTQSAISKQIAQLEALLRHPLFLRVRRRLQLTPAGAMYQAEVRGILNQVDMSSRAILSYGGETQVLTIGTQPTFGARWLIPRLQAFMAAHPGIQLRVRSETRPFDLMQAKIDIAFFFGHGTLPGARCRELFEAEVVPVCKPGFLAGDKVASLQALSEQTLIQCASRPEAWHDYFSRQHFESDSSYHGPRFETFYMCVRAAEAGCGVTLSPRLLAEEELQAGRLVIPWDYVQPSDGAYFIAHAEHAAEVPKIKHFVAWVEQEAEATRRCQAQRMRSMKKTTE</sequence>
<dbReference type="GO" id="GO:0043565">
    <property type="term" value="F:sequence-specific DNA binding"/>
    <property type="evidence" value="ECO:0007669"/>
    <property type="project" value="TreeGrafter"/>
</dbReference>
<keyword evidence="7" id="KW-1185">Reference proteome</keyword>
<comment type="similarity">
    <text evidence="1">Belongs to the LysR transcriptional regulatory family.</text>
</comment>
<organism evidence="6 7">
    <name type="scientific">Bordetella trematum</name>
    <dbReference type="NCBI Taxonomy" id="123899"/>
    <lineage>
        <taxon>Bacteria</taxon>
        <taxon>Pseudomonadati</taxon>
        <taxon>Pseudomonadota</taxon>
        <taxon>Betaproteobacteria</taxon>
        <taxon>Burkholderiales</taxon>
        <taxon>Alcaligenaceae</taxon>
        <taxon>Bordetella</taxon>
    </lineage>
</organism>
<dbReference type="FunFam" id="1.10.10.10:FF:000001">
    <property type="entry name" value="LysR family transcriptional regulator"/>
    <property type="match status" value="1"/>
</dbReference>
<dbReference type="FunFam" id="3.40.190.10:FF:000017">
    <property type="entry name" value="Glycine cleavage system transcriptional activator"/>
    <property type="match status" value="1"/>
</dbReference>
<dbReference type="SUPFAM" id="SSF53850">
    <property type="entry name" value="Periplasmic binding protein-like II"/>
    <property type="match status" value="1"/>
</dbReference>
<dbReference type="OrthoDB" id="9178397at2"/>
<keyword evidence="2" id="KW-0805">Transcription regulation</keyword>
<dbReference type="InterPro" id="IPR058163">
    <property type="entry name" value="LysR-type_TF_proteobact-type"/>
</dbReference>
<keyword evidence="4" id="KW-0804">Transcription</keyword>
<dbReference type="PROSITE" id="PS50931">
    <property type="entry name" value="HTH_LYSR"/>
    <property type="match status" value="1"/>
</dbReference>
<evidence type="ECO:0000256" key="1">
    <source>
        <dbReference type="ARBA" id="ARBA00009437"/>
    </source>
</evidence>
<dbReference type="Pfam" id="PF00126">
    <property type="entry name" value="HTH_1"/>
    <property type="match status" value="1"/>
</dbReference>
<dbReference type="SUPFAM" id="SSF46785">
    <property type="entry name" value="Winged helix' DNA-binding domain"/>
    <property type="match status" value="1"/>
</dbReference>
<protein>
    <submittedName>
        <fullName evidence="6">LysR family transcriptional regulator transcriptional regulator</fullName>
    </submittedName>
</protein>
<dbReference type="InterPro" id="IPR000847">
    <property type="entry name" value="LysR_HTH_N"/>
</dbReference>
<gene>
    <name evidence="6" type="primary">gcvA_2</name>
    <name evidence="6" type="ORF">SAMEA3906487_00177</name>
</gene>
<evidence type="ECO:0000256" key="3">
    <source>
        <dbReference type="ARBA" id="ARBA00023125"/>
    </source>
</evidence>
<dbReference type="InterPro" id="IPR036390">
    <property type="entry name" value="WH_DNA-bd_sf"/>
</dbReference>
<evidence type="ECO:0000256" key="2">
    <source>
        <dbReference type="ARBA" id="ARBA00023015"/>
    </source>
</evidence>
<dbReference type="eggNOG" id="COG0583">
    <property type="taxonomic scope" value="Bacteria"/>
</dbReference>
<feature type="domain" description="HTH lysR-type" evidence="5">
    <location>
        <begin position="12"/>
        <end position="64"/>
    </location>
</feature>
<evidence type="ECO:0000256" key="4">
    <source>
        <dbReference type="ARBA" id="ARBA00023163"/>
    </source>
</evidence>
<dbReference type="Pfam" id="PF03466">
    <property type="entry name" value="LysR_substrate"/>
    <property type="match status" value="1"/>
</dbReference>
<dbReference type="PANTHER" id="PTHR30537">
    <property type="entry name" value="HTH-TYPE TRANSCRIPTIONAL REGULATOR"/>
    <property type="match status" value="1"/>
</dbReference>
<dbReference type="PRINTS" id="PR00039">
    <property type="entry name" value="HTHLYSR"/>
</dbReference>
<dbReference type="AlphaFoldDB" id="A0A157S799"/>
<evidence type="ECO:0000259" key="5">
    <source>
        <dbReference type="PROSITE" id="PS50931"/>
    </source>
</evidence>
<dbReference type="Gene3D" id="3.40.190.10">
    <property type="entry name" value="Periplasmic binding protein-like II"/>
    <property type="match status" value="2"/>
</dbReference>
<name>A0A157S799_9BORD</name>
<dbReference type="EMBL" id="LT546645">
    <property type="protein sequence ID" value="SAI66269.1"/>
    <property type="molecule type" value="Genomic_DNA"/>
</dbReference>
<dbReference type="GeneID" id="56588407"/>
<evidence type="ECO:0000313" key="7">
    <source>
        <dbReference type="Proteomes" id="UP000076825"/>
    </source>
</evidence>
<dbReference type="GO" id="GO:0006351">
    <property type="term" value="P:DNA-templated transcription"/>
    <property type="evidence" value="ECO:0007669"/>
    <property type="project" value="TreeGrafter"/>
</dbReference>
<dbReference type="InterPro" id="IPR036388">
    <property type="entry name" value="WH-like_DNA-bd_sf"/>
</dbReference>
<dbReference type="PATRIC" id="fig|123899.6.peg.164"/>
<dbReference type="InterPro" id="IPR005119">
    <property type="entry name" value="LysR_subst-bd"/>
</dbReference>
<proteinExistence type="inferred from homology"/>
<dbReference type="PANTHER" id="PTHR30537:SF26">
    <property type="entry name" value="GLYCINE CLEAVAGE SYSTEM TRANSCRIPTIONAL ACTIVATOR"/>
    <property type="match status" value="1"/>
</dbReference>
<reference evidence="6 7" key="1">
    <citation type="submission" date="2016-04" db="EMBL/GenBank/DDBJ databases">
        <authorList>
            <consortium name="Pathogen Informatics"/>
        </authorList>
    </citation>
    <scope>NUCLEOTIDE SEQUENCE [LARGE SCALE GENOMIC DNA]</scope>
    <source>
        <strain evidence="6 7">H044680328</strain>
    </source>
</reference>
<accession>A0A157S799</accession>
<dbReference type="KEGG" id="btrm:SAMEA390648700177"/>
<keyword evidence="3" id="KW-0238">DNA-binding</keyword>
<evidence type="ECO:0000313" key="6">
    <source>
        <dbReference type="EMBL" id="SAI66269.1"/>
    </source>
</evidence>
<dbReference type="Gene3D" id="1.10.10.10">
    <property type="entry name" value="Winged helix-like DNA-binding domain superfamily/Winged helix DNA-binding domain"/>
    <property type="match status" value="1"/>
</dbReference>